<gene>
    <name evidence="12" type="ORF">SAMN05443507_1375</name>
</gene>
<evidence type="ECO:0000256" key="1">
    <source>
        <dbReference type="ARBA" id="ARBA00008761"/>
    </source>
</evidence>
<keyword evidence="4" id="KW-0479">Metal-binding</keyword>
<evidence type="ECO:0000313" key="13">
    <source>
        <dbReference type="Proteomes" id="UP000184016"/>
    </source>
</evidence>
<dbReference type="InterPro" id="IPR021027">
    <property type="entry name" value="Transposase_put_HTH"/>
</dbReference>
<accession>A0A1M6XSS8</accession>
<dbReference type="AlphaFoldDB" id="A0A1M6XSS8"/>
<dbReference type="RefSeq" id="WP_072875320.1">
    <property type="nucleotide sequence ID" value="NZ_FRAF01000037.1"/>
</dbReference>
<dbReference type="OrthoDB" id="56768at2"/>
<dbReference type="Pfam" id="PF01385">
    <property type="entry name" value="OrfB_IS605"/>
    <property type="match status" value="1"/>
</dbReference>
<evidence type="ECO:0000256" key="5">
    <source>
        <dbReference type="ARBA" id="ARBA00022833"/>
    </source>
</evidence>
<feature type="coiled-coil region" evidence="8">
    <location>
        <begin position="199"/>
        <end position="258"/>
    </location>
</feature>
<dbReference type="Pfam" id="PF07282">
    <property type="entry name" value="Cas12f1-like_TNB"/>
    <property type="match status" value="1"/>
</dbReference>
<keyword evidence="6" id="KW-0238">DNA-binding</keyword>
<dbReference type="STRING" id="1830138.SAMN05443507_1375"/>
<dbReference type="InterPro" id="IPR001959">
    <property type="entry name" value="Transposase"/>
</dbReference>
<dbReference type="NCBIfam" id="NF040570">
    <property type="entry name" value="guided_TnpB"/>
    <property type="match status" value="1"/>
</dbReference>
<keyword evidence="7" id="KW-0233">DNA recombination</keyword>
<feature type="domain" description="Cas12f1-like TNB" evidence="10">
    <location>
        <begin position="302"/>
        <end position="367"/>
    </location>
</feature>
<keyword evidence="8" id="KW-0175">Coiled coil</keyword>
<evidence type="ECO:0000256" key="6">
    <source>
        <dbReference type="ARBA" id="ARBA00023125"/>
    </source>
</evidence>
<dbReference type="InterPro" id="IPR010095">
    <property type="entry name" value="Cas12f1-like_TNB"/>
</dbReference>
<dbReference type="PANTHER" id="PTHR30405:SF25">
    <property type="entry name" value="RNA-GUIDED DNA ENDONUCLEASE INSQ-RELATED"/>
    <property type="match status" value="1"/>
</dbReference>
<evidence type="ECO:0000259" key="10">
    <source>
        <dbReference type="Pfam" id="PF07282"/>
    </source>
</evidence>
<evidence type="ECO:0000256" key="8">
    <source>
        <dbReference type="SAM" id="Coils"/>
    </source>
</evidence>
<feature type="domain" description="Transposase putative helix-turn-helix" evidence="11">
    <location>
        <begin position="1"/>
        <end position="46"/>
    </location>
</feature>
<sequence>MLKTFKVELKPNNKQRSRLYQSAGTARWAYNWALAKSKEHYIQTGKFLFDGELRRQLTQLKKTPEFAWLYEYSNNVTKQAIKDCSIALKNFFKHNAQFPVFKSKRRTKPSFYHDPIKLKVTKTHVQLEKIGRVRLKEHGRIPVGVSHQNPRITCDNGRWYISVAADVECTNDVEISEPIGIDLGVKELAVVSDGQAFKNINKTRRLKQLEKRKKRLQRRASRHYERMVKTRCKKSRGLLNLEKQIRSVNKKIRDQHTNHIHQMTTRLVKAKPEFIVIEDLNVNGMLKNHRLAKAIQDNRLAEVRRQLEYKCNWYGVKLIVTDRFYPSSKLCSDCGHKRTDLKLSDRTYRCSECGMTMDRDLNAAINLMQYGMRELSA</sequence>
<dbReference type="PANTHER" id="PTHR30405">
    <property type="entry name" value="TRANSPOSASE"/>
    <property type="match status" value="1"/>
</dbReference>
<comment type="similarity">
    <text evidence="2">In the N-terminal section; belongs to the transposase 2 family.</text>
</comment>
<keyword evidence="5" id="KW-0862">Zinc</keyword>
<evidence type="ECO:0000313" key="12">
    <source>
        <dbReference type="EMBL" id="SHL08933.1"/>
    </source>
</evidence>
<dbReference type="GO" id="GO:0003677">
    <property type="term" value="F:DNA binding"/>
    <property type="evidence" value="ECO:0007669"/>
    <property type="project" value="UniProtKB-KW"/>
</dbReference>
<evidence type="ECO:0000259" key="9">
    <source>
        <dbReference type="Pfam" id="PF01385"/>
    </source>
</evidence>
<keyword evidence="13" id="KW-1185">Reference proteome</keyword>
<organism evidence="12 13">
    <name type="scientific">Alicyclobacillus tolerans</name>
    <dbReference type="NCBI Taxonomy" id="90970"/>
    <lineage>
        <taxon>Bacteria</taxon>
        <taxon>Bacillati</taxon>
        <taxon>Bacillota</taxon>
        <taxon>Bacilli</taxon>
        <taxon>Bacillales</taxon>
        <taxon>Alicyclobacillaceae</taxon>
        <taxon>Alicyclobacillus</taxon>
    </lineage>
</organism>
<dbReference type="GO" id="GO:0006310">
    <property type="term" value="P:DNA recombination"/>
    <property type="evidence" value="ECO:0007669"/>
    <property type="project" value="UniProtKB-KW"/>
</dbReference>
<dbReference type="NCBIfam" id="TIGR01766">
    <property type="entry name" value="IS200/IS605 family accessory protein TnpB-like domain"/>
    <property type="match status" value="1"/>
</dbReference>
<keyword evidence="3" id="KW-0815">Transposition</keyword>
<name>A0A1M6XSS8_9BACL</name>
<dbReference type="InterPro" id="IPR051399">
    <property type="entry name" value="RNA-guided_DNA_endo/Transpos"/>
</dbReference>
<dbReference type="EMBL" id="FRAF01000037">
    <property type="protein sequence ID" value="SHL08933.1"/>
    <property type="molecule type" value="Genomic_DNA"/>
</dbReference>
<evidence type="ECO:0000259" key="11">
    <source>
        <dbReference type="Pfam" id="PF12323"/>
    </source>
</evidence>
<dbReference type="Pfam" id="PF12323">
    <property type="entry name" value="HTH_OrfB_IS605"/>
    <property type="match status" value="1"/>
</dbReference>
<evidence type="ECO:0000256" key="3">
    <source>
        <dbReference type="ARBA" id="ARBA00022578"/>
    </source>
</evidence>
<protein>
    <submittedName>
        <fullName evidence="12">Putative transposase</fullName>
    </submittedName>
</protein>
<evidence type="ECO:0000256" key="7">
    <source>
        <dbReference type="ARBA" id="ARBA00023172"/>
    </source>
</evidence>
<dbReference type="Proteomes" id="UP000184016">
    <property type="component" value="Unassembled WGS sequence"/>
</dbReference>
<dbReference type="GO" id="GO:0046872">
    <property type="term" value="F:metal ion binding"/>
    <property type="evidence" value="ECO:0007669"/>
    <property type="project" value="UniProtKB-KW"/>
</dbReference>
<evidence type="ECO:0000256" key="2">
    <source>
        <dbReference type="ARBA" id="ARBA00011044"/>
    </source>
</evidence>
<feature type="domain" description="Probable transposase IS891/IS1136/IS1341" evidence="9">
    <location>
        <begin position="168"/>
        <end position="288"/>
    </location>
</feature>
<reference evidence="13" key="1">
    <citation type="submission" date="2016-11" db="EMBL/GenBank/DDBJ databases">
        <authorList>
            <person name="Varghese N."/>
            <person name="Submissions S."/>
        </authorList>
    </citation>
    <scope>NUCLEOTIDE SEQUENCE [LARGE SCALE GENOMIC DNA]</scope>
    <source>
        <strain evidence="13">USBA-503</strain>
    </source>
</reference>
<dbReference type="GO" id="GO:0032196">
    <property type="term" value="P:transposition"/>
    <property type="evidence" value="ECO:0007669"/>
    <property type="project" value="UniProtKB-KW"/>
</dbReference>
<proteinExistence type="inferred from homology"/>
<comment type="similarity">
    <text evidence="1">In the C-terminal section; belongs to the transposase 35 family.</text>
</comment>
<evidence type="ECO:0000256" key="4">
    <source>
        <dbReference type="ARBA" id="ARBA00022723"/>
    </source>
</evidence>